<accession>A0A843VMJ4</accession>
<dbReference type="AlphaFoldDB" id="A0A843VMJ4"/>
<evidence type="ECO:0000313" key="2">
    <source>
        <dbReference type="EMBL" id="MQL97205.1"/>
    </source>
</evidence>
<dbReference type="Proteomes" id="UP000652761">
    <property type="component" value="Unassembled WGS sequence"/>
</dbReference>
<dbReference type="EMBL" id="NMUH01002016">
    <property type="protein sequence ID" value="MQL97205.1"/>
    <property type="molecule type" value="Genomic_DNA"/>
</dbReference>
<feature type="region of interest" description="Disordered" evidence="1">
    <location>
        <begin position="1"/>
        <end position="151"/>
    </location>
</feature>
<keyword evidence="3" id="KW-1185">Reference proteome</keyword>
<organism evidence="2 3">
    <name type="scientific">Colocasia esculenta</name>
    <name type="common">Wild taro</name>
    <name type="synonym">Arum esculentum</name>
    <dbReference type="NCBI Taxonomy" id="4460"/>
    <lineage>
        <taxon>Eukaryota</taxon>
        <taxon>Viridiplantae</taxon>
        <taxon>Streptophyta</taxon>
        <taxon>Embryophyta</taxon>
        <taxon>Tracheophyta</taxon>
        <taxon>Spermatophyta</taxon>
        <taxon>Magnoliopsida</taxon>
        <taxon>Liliopsida</taxon>
        <taxon>Araceae</taxon>
        <taxon>Aroideae</taxon>
        <taxon>Colocasieae</taxon>
        <taxon>Colocasia</taxon>
    </lineage>
</organism>
<feature type="compositionally biased region" description="Basic and acidic residues" evidence="1">
    <location>
        <begin position="15"/>
        <end position="28"/>
    </location>
</feature>
<feature type="compositionally biased region" description="Polar residues" evidence="1">
    <location>
        <begin position="34"/>
        <end position="54"/>
    </location>
</feature>
<comment type="caution">
    <text evidence="2">The sequence shown here is derived from an EMBL/GenBank/DDBJ whole genome shotgun (WGS) entry which is preliminary data.</text>
</comment>
<proteinExistence type="predicted"/>
<evidence type="ECO:0000313" key="3">
    <source>
        <dbReference type="Proteomes" id="UP000652761"/>
    </source>
</evidence>
<reference evidence="2" key="1">
    <citation type="submission" date="2017-07" db="EMBL/GenBank/DDBJ databases">
        <title>Taro Niue Genome Assembly and Annotation.</title>
        <authorList>
            <person name="Atibalentja N."/>
            <person name="Keating K."/>
            <person name="Fields C.J."/>
        </authorList>
    </citation>
    <scope>NUCLEOTIDE SEQUENCE</scope>
    <source>
        <strain evidence="2">Niue_2</strain>
        <tissue evidence="2">Leaf</tissue>
    </source>
</reference>
<sequence length="151" mass="17318">MTLTRPPSGRAQGARNEENHPSHRDTHKREHCSKQNYRSNISRSWENLHQNHQGTVLEKPSRTHQPNKQKQHTSNPEVAHHEKNEHGAVQRETLTRTTANGYGKPHQNIRQPSDAPQPRALHLDFPATFLHTRKNTASKSTANRATMARTR</sequence>
<feature type="compositionally biased region" description="Basic and acidic residues" evidence="1">
    <location>
        <begin position="78"/>
        <end position="89"/>
    </location>
</feature>
<name>A0A843VMJ4_COLES</name>
<gene>
    <name evidence="2" type="ORF">Taro_029893</name>
</gene>
<protein>
    <submittedName>
        <fullName evidence="2">Uncharacterized protein</fullName>
    </submittedName>
</protein>
<evidence type="ECO:0000256" key="1">
    <source>
        <dbReference type="SAM" id="MobiDB-lite"/>
    </source>
</evidence>